<organism evidence="2 3">
    <name type="scientific">Oryctes borbonicus</name>
    <dbReference type="NCBI Taxonomy" id="1629725"/>
    <lineage>
        <taxon>Eukaryota</taxon>
        <taxon>Metazoa</taxon>
        <taxon>Ecdysozoa</taxon>
        <taxon>Arthropoda</taxon>
        <taxon>Hexapoda</taxon>
        <taxon>Insecta</taxon>
        <taxon>Pterygota</taxon>
        <taxon>Neoptera</taxon>
        <taxon>Endopterygota</taxon>
        <taxon>Coleoptera</taxon>
        <taxon>Polyphaga</taxon>
        <taxon>Scarabaeiformia</taxon>
        <taxon>Scarabaeidae</taxon>
        <taxon>Dynastinae</taxon>
        <taxon>Oryctes</taxon>
    </lineage>
</organism>
<dbReference type="Proteomes" id="UP000051574">
    <property type="component" value="Unassembled WGS sequence"/>
</dbReference>
<dbReference type="CDD" id="cd03045">
    <property type="entry name" value="GST_N_Delta_Epsilon"/>
    <property type="match status" value="1"/>
</dbReference>
<dbReference type="SFLD" id="SFLDG00358">
    <property type="entry name" value="Main_(cytGST)"/>
    <property type="match status" value="1"/>
</dbReference>
<dbReference type="GO" id="GO:0004364">
    <property type="term" value="F:glutathione transferase activity"/>
    <property type="evidence" value="ECO:0007669"/>
    <property type="project" value="TreeGrafter"/>
</dbReference>
<dbReference type="InterPro" id="IPR004045">
    <property type="entry name" value="Glutathione_S-Trfase_N"/>
</dbReference>
<dbReference type="InterPro" id="IPR040079">
    <property type="entry name" value="Glutathione_S-Trfase"/>
</dbReference>
<dbReference type="PANTHER" id="PTHR43969:SF9">
    <property type="entry name" value="GLUTATHIONE S TRANSFERASE D10, ISOFORM A-RELATED"/>
    <property type="match status" value="1"/>
</dbReference>
<keyword evidence="2" id="KW-0808">Transferase</keyword>
<keyword evidence="3" id="KW-1185">Reference proteome</keyword>
<feature type="domain" description="GST N-terminal" evidence="1">
    <location>
        <begin position="1"/>
        <end position="82"/>
    </location>
</feature>
<dbReference type="EMBL" id="LJIG01009495">
    <property type="protein sequence ID" value="KRT82965.1"/>
    <property type="molecule type" value="Genomic_DNA"/>
</dbReference>
<dbReference type="AlphaFoldDB" id="A0A0T6B6T0"/>
<dbReference type="Gene3D" id="3.40.30.10">
    <property type="entry name" value="Glutaredoxin"/>
    <property type="match status" value="1"/>
</dbReference>
<dbReference type="GO" id="GO:0006749">
    <property type="term" value="P:glutathione metabolic process"/>
    <property type="evidence" value="ECO:0007669"/>
    <property type="project" value="TreeGrafter"/>
</dbReference>
<dbReference type="Pfam" id="PF13417">
    <property type="entry name" value="GST_N_3"/>
    <property type="match status" value="1"/>
</dbReference>
<reference evidence="2 3" key="1">
    <citation type="submission" date="2015-09" db="EMBL/GenBank/DDBJ databases">
        <title>Draft genome of the scarab beetle Oryctes borbonicus.</title>
        <authorList>
            <person name="Meyer J.M."/>
            <person name="Markov G.V."/>
            <person name="Baskaran P."/>
            <person name="Herrmann M."/>
            <person name="Sommer R.J."/>
            <person name="Roedelsperger C."/>
        </authorList>
    </citation>
    <scope>NUCLEOTIDE SEQUENCE [LARGE SCALE GENOMIC DNA]</scope>
    <source>
        <strain evidence="2">OB123</strain>
        <tissue evidence="2">Whole animal</tissue>
    </source>
</reference>
<dbReference type="OrthoDB" id="2309723at2759"/>
<protein>
    <submittedName>
        <fullName evidence="2">Glutathione S-transferase</fullName>
    </submittedName>
</protein>
<gene>
    <name evidence="2" type="ORF">AMK59_3382</name>
</gene>
<dbReference type="SFLD" id="SFLDS00019">
    <property type="entry name" value="Glutathione_Transferase_(cytos"/>
    <property type="match status" value="1"/>
</dbReference>
<dbReference type="PANTHER" id="PTHR43969">
    <property type="entry name" value="GLUTATHIONE S TRANSFERASE D10, ISOFORM A-RELATED"/>
    <property type="match status" value="1"/>
</dbReference>
<feature type="non-terminal residue" evidence="2">
    <location>
        <position position="124"/>
    </location>
</feature>
<name>A0A0T6B6T0_9SCAR</name>
<evidence type="ECO:0000259" key="1">
    <source>
        <dbReference type="PROSITE" id="PS50404"/>
    </source>
</evidence>
<evidence type="ECO:0000313" key="2">
    <source>
        <dbReference type="EMBL" id="KRT82965.1"/>
    </source>
</evidence>
<dbReference type="PROSITE" id="PS50404">
    <property type="entry name" value="GST_NTER"/>
    <property type="match status" value="1"/>
</dbReference>
<accession>A0A0T6B6T0</accession>
<dbReference type="InterPro" id="IPR036249">
    <property type="entry name" value="Thioredoxin-like_sf"/>
</dbReference>
<proteinExistence type="predicted"/>
<dbReference type="Gene3D" id="1.20.1050.10">
    <property type="match status" value="1"/>
</dbReference>
<dbReference type="FunFam" id="3.40.30.10:FF:000034">
    <property type="entry name" value="glutathione S-transferase 1"/>
    <property type="match status" value="1"/>
</dbReference>
<evidence type="ECO:0000313" key="3">
    <source>
        <dbReference type="Proteomes" id="UP000051574"/>
    </source>
</evidence>
<dbReference type="SUPFAM" id="SSF52833">
    <property type="entry name" value="Thioredoxin-like"/>
    <property type="match status" value="1"/>
</dbReference>
<comment type="caution">
    <text evidence="2">The sequence shown here is derived from an EMBL/GenBank/DDBJ whole genome shotgun (WGS) entry which is preliminary data.</text>
</comment>
<sequence>MALTLHSIEISPPCRAVLMTSKALGLPLNVKEYNVFKGEHLAPEFLKLNPQHTLPTLEDGKVVLINSHAINMYLVDKYGQDHTLYPKDVTTRALVNHRLFLDEGTIFSVLYDTMKYTIALNLGG</sequence>